<proteinExistence type="predicted"/>
<sequence length="340" mass="36627">MAETRKGRMTVAMGRSSVAADVNRTPDGRPHPARLRTRRRDGTPVYGYAVRPGVPPVSVVRFDGAHHPGGLPGGGRHVHDFLVLVHIESGGGTVRFDGTDHAVRPGDVYAVASGRVMESGTLTGLQHCVGWSAFFLPTAVPALAAVSPLGWAYHPLLRPFAPDAADGPDHGRLVVPPADRGRWSAWFAELAEETADPARLGAPDAAAAALTRLLVATARLAADVLGAGSRTADPLVARVFEVVERRFAEPISSADVAGELGYTTGHLTTLVRERTGRTLLEWITERRLTEVRRLLLETDLPLGVIAGRAGLRDAGYLVRRFRDRYGTTPHRWRRGERAPA</sequence>
<dbReference type="InterPro" id="IPR018060">
    <property type="entry name" value="HTH_AraC"/>
</dbReference>
<evidence type="ECO:0000256" key="3">
    <source>
        <dbReference type="ARBA" id="ARBA00023163"/>
    </source>
</evidence>
<organism evidence="5 6">
    <name type="scientific">Antribacter soli</name>
    <dbReference type="NCBI Taxonomy" id="2910976"/>
    <lineage>
        <taxon>Bacteria</taxon>
        <taxon>Bacillati</taxon>
        <taxon>Actinomycetota</taxon>
        <taxon>Actinomycetes</taxon>
        <taxon>Micrococcales</taxon>
        <taxon>Promicromonosporaceae</taxon>
        <taxon>Antribacter</taxon>
    </lineage>
</organism>
<feature type="domain" description="HTH araC/xylS-type" evidence="4">
    <location>
        <begin position="237"/>
        <end position="335"/>
    </location>
</feature>
<evidence type="ECO:0000259" key="4">
    <source>
        <dbReference type="PROSITE" id="PS01124"/>
    </source>
</evidence>
<comment type="caution">
    <text evidence="5">The sequence shown here is derived from an EMBL/GenBank/DDBJ whole genome shotgun (WGS) entry which is preliminary data.</text>
</comment>
<dbReference type="EMBL" id="JAKGSG010000020">
    <property type="protein sequence ID" value="MCF4120345.1"/>
    <property type="molecule type" value="Genomic_DNA"/>
</dbReference>
<protein>
    <submittedName>
        <fullName evidence="5">AraC family transcriptional regulator</fullName>
    </submittedName>
</protein>
<dbReference type="InterPro" id="IPR050204">
    <property type="entry name" value="AraC_XylS_family_regulators"/>
</dbReference>
<evidence type="ECO:0000313" key="5">
    <source>
        <dbReference type="EMBL" id="MCF4120345.1"/>
    </source>
</evidence>
<keyword evidence="1" id="KW-0805">Transcription regulation</keyword>
<name>A0AA41U6I7_9MICO</name>
<dbReference type="GO" id="GO:0043565">
    <property type="term" value="F:sequence-specific DNA binding"/>
    <property type="evidence" value="ECO:0007669"/>
    <property type="project" value="InterPro"/>
</dbReference>
<dbReference type="SMART" id="SM00342">
    <property type="entry name" value="HTH_ARAC"/>
    <property type="match status" value="1"/>
</dbReference>
<keyword evidence="2" id="KW-0238">DNA-binding</keyword>
<dbReference type="RefSeq" id="WP_236088117.1">
    <property type="nucleotide sequence ID" value="NZ_JAKGSG010000020.1"/>
</dbReference>
<evidence type="ECO:0000256" key="1">
    <source>
        <dbReference type="ARBA" id="ARBA00023015"/>
    </source>
</evidence>
<dbReference type="PANTHER" id="PTHR46796">
    <property type="entry name" value="HTH-TYPE TRANSCRIPTIONAL ACTIVATOR RHAS-RELATED"/>
    <property type="match status" value="1"/>
</dbReference>
<dbReference type="PROSITE" id="PS01124">
    <property type="entry name" value="HTH_ARAC_FAMILY_2"/>
    <property type="match status" value="1"/>
</dbReference>
<dbReference type="SUPFAM" id="SSF51215">
    <property type="entry name" value="Regulatory protein AraC"/>
    <property type="match status" value="1"/>
</dbReference>
<dbReference type="Proteomes" id="UP001165405">
    <property type="component" value="Unassembled WGS sequence"/>
</dbReference>
<dbReference type="InterPro" id="IPR009057">
    <property type="entry name" value="Homeodomain-like_sf"/>
</dbReference>
<dbReference type="InterPro" id="IPR003313">
    <property type="entry name" value="AraC-bd"/>
</dbReference>
<dbReference type="AlphaFoldDB" id="A0AA41U6I7"/>
<keyword evidence="6" id="KW-1185">Reference proteome</keyword>
<evidence type="ECO:0000313" key="6">
    <source>
        <dbReference type="Proteomes" id="UP001165405"/>
    </source>
</evidence>
<dbReference type="SUPFAM" id="SSF46689">
    <property type="entry name" value="Homeodomain-like"/>
    <property type="match status" value="1"/>
</dbReference>
<keyword evidence="3" id="KW-0804">Transcription</keyword>
<dbReference type="Pfam" id="PF12833">
    <property type="entry name" value="HTH_18"/>
    <property type="match status" value="1"/>
</dbReference>
<dbReference type="Gene3D" id="1.10.10.60">
    <property type="entry name" value="Homeodomain-like"/>
    <property type="match status" value="1"/>
</dbReference>
<dbReference type="GO" id="GO:0003700">
    <property type="term" value="F:DNA-binding transcription factor activity"/>
    <property type="evidence" value="ECO:0007669"/>
    <property type="project" value="InterPro"/>
</dbReference>
<gene>
    <name evidence="5" type="ORF">L1785_05065</name>
</gene>
<dbReference type="Pfam" id="PF02311">
    <property type="entry name" value="AraC_binding"/>
    <property type="match status" value="1"/>
</dbReference>
<accession>A0AA41U6I7</accession>
<evidence type="ECO:0000256" key="2">
    <source>
        <dbReference type="ARBA" id="ARBA00023125"/>
    </source>
</evidence>
<dbReference type="InterPro" id="IPR037923">
    <property type="entry name" value="HTH-like"/>
</dbReference>
<reference evidence="5" key="1">
    <citation type="submission" date="2022-01" db="EMBL/GenBank/DDBJ databases">
        <title>Antribacter sp. nov., isolated from Guizhou of China.</title>
        <authorList>
            <person name="Chengliang C."/>
            <person name="Ya Z."/>
        </authorList>
    </citation>
    <scope>NUCLEOTIDE SEQUENCE</scope>
    <source>
        <strain evidence="5">KLBMP 9083</strain>
    </source>
</reference>